<feature type="transmembrane region" description="Helical" evidence="1">
    <location>
        <begin position="196"/>
        <end position="216"/>
    </location>
</feature>
<keyword evidence="1" id="KW-1133">Transmembrane helix</keyword>
<protein>
    <recommendedName>
        <fullName evidence="4">Class I SAM-dependent methyltransferase</fullName>
    </recommendedName>
</protein>
<reference evidence="2" key="2">
    <citation type="submission" date="2020-09" db="EMBL/GenBank/DDBJ databases">
        <authorList>
            <person name="Sun Q."/>
            <person name="Zhou Y."/>
        </authorList>
    </citation>
    <scope>NUCLEOTIDE SEQUENCE</scope>
    <source>
        <strain evidence="2">CGMCC 1.15958</strain>
    </source>
</reference>
<dbReference type="SUPFAM" id="SSF53335">
    <property type="entry name" value="S-adenosyl-L-methionine-dependent methyltransferases"/>
    <property type="match status" value="1"/>
</dbReference>
<dbReference type="Gene3D" id="3.40.50.150">
    <property type="entry name" value="Vaccinia Virus protein VP39"/>
    <property type="match status" value="1"/>
</dbReference>
<evidence type="ECO:0008006" key="4">
    <source>
        <dbReference type="Google" id="ProtNLM"/>
    </source>
</evidence>
<dbReference type="Proteomes" id="UP000609064">
    <property type="component" value="Unassembled WGS sequence"/>
</dbReference>
<name>A0A916Z5L3_9BACT</name>
<evidence type="ECO:0000256" key="1">
    <source>
        <dbReference type="SAM" id="Phobius"/>
    </source>
</evidence>
<reference evidence="2" key="1">
    <citation type="journal article" date="2014" name="Int. J. Syst. Evol. Microbiol.">
        <title>Complete genome sequence of Corynebacterium casei LMG S-19264T (=DSM 44701T), isolated from a smear-ripened cheese.</title>
        <authorList>
            <consortium name="US DOE Joint Genome Institute (JGI-PGF)"/>
            <person name="Walter F."/>
            <person name="Albersmeier A."/>
            <person name="Kalinowski J."/>
            <person name="Ruckert C."/>
        </authorList>
    </citation>
    <scope>NUCLEOTIDE SEQUENCE</scope>
    <source>
        <strain evidence="2">CGMCC 1.15958</strain>
    </source>
</reference>
<dbReference type="EMBL" id="BMKK01000013">
    <property type="protein sequence ID" value="GGD77171.1"/>
    <property type="molecule type" value="Genomic_DNA"/>
</dbReference>
<dbReference type="PANTHER" id="PTHR43591">
    <property type="entry name" value="METHYLTRANSFERASE"/>
    <property type="match status" value="1"/>
</dbReference>
<dbReference type="RefSeq" id="WP_188769967.1">
    <property type="nucleotide sequence ID" value="NZ_BMKK01000013.1"/>
</dbReference>
<dbReference type="AlphaFoldDB" id="A0A916Z5L3"/>
<gene>
    <name evidence="2" type="ORF">GCM10011514_46410</name>
</gene>
<dbReference type="InterPro" id="IPR029063">
    <property type="entry name" value="SAM-dependent_MTases_sf"/>
</dbReference>
<keyword evidence="1" id="KW-0812">Transmembrane</keyword>
<dbReference type="CDD" id="cd02440">
    <property type="entry name" value="AdoMet_MTases"/>
    <property type="match status" value="1"/>
</dbReference>
<keyword evidence="3" id="KW-1185">Reference proteome</keyword>
<sequence>MSKYKSQIKQVPHSKGAALEFIHRFVEENEVKGKTVIDVSAGSGYVANLWHNAGAVVKAFDMYPDIFKSDSLTCQPIDLNQKLPIEANSADYVLLMETIEHIPNQTSLLQELSRILKPNGILIVTKPNNSSLNGRLGNLWVEAERSDMFSSNEASVIGYDDSHIYNGRVYLCTAQRLRTLAGLAGLKLQKVHANQLSISSLISYLFLGIFFHLRSFRTLKRLSRKTSNSIEKEVLAEQHSLNTNQTLLLHKHLCVTFQKKS</sequence>
<proteinExistence type="predicted"/>
<dbReference type="Pfam" id="PF13489">
    <property type="entry name" value="Methyltransf_23"/>
    <property type="match status" value="1"/>
</dbReference>
<accession>A0A916Z5L3</accession>
<evidence type="ECO:0000313" key="2">
    <source>
        <dbReference type="EMBL" id="GGD77171.1"/>
    </source>
</evidence>
<organism evidence="2 3">
    <name type="scientific">Emticicia aquatilis</name>
    <dbReference type="NCBI Taxonomy" id="1537369"/>
    <lineage>
        <taxon>Bacteria</taxon>
        <taxon>Pseudomonadati</taxon>
        <taxon>Bacteroidota</taxon>
        <taxon>Cytophagia</taxon>
        <taxon>Cytophagales</taxon>
        <taxon>Leadbetterellaceae</taxon>
        <taxon>Emticicia</taxon>
    </lineage>
</organism>
<evidence type="ECO:0000313" key="3">
    <source>
        <dbReference type="Proteomes" id="UP000609064"/>
    </source>
</evidence>
<comment type="caution">
    <text evidence="2">The sequence shown here is derived from an EMBL/GenBank/DDBJ whole genome shotgun (WGS) entry which is preliminary data.</text>
</comment>
<keyword evidence="1" id="KW-0472">Membrane</keyword>